<protein>
    <submittedName>
        <fullName evidence="1">Uncharacterized protein</fullName>
    </submittedName>
</protein>
<evidence type="ECO:0000313" key="2">
    <source>
        <dbReference type="Proteomes" id="UP000242642"/>
    </source>
</evidence>
<dbReference type="Proteomes" id="UP000242642">
    <property type="component" value="Unassembled WGS sequence"/>
</dbReference>
<organism evidence="1 2">
    <name type="scientific">Thorsellia anophelis DSM 18579</name>
    <dbReference type="NCBI Taxonomy" id="1123402"/>
    <lineage>
        <taxon>Bacteria</taxon>
        <taxon>Pseudomonadati</taxon>
        <taxon>Pseudomonadota</taxon>
        <taxon>Gammaproteobacteria</taxon>
        <taxon>Enterobacterales</taxon>
        <taxon>Thorselliaceae</taxon>
        <taxon>Thorsellia</taxon>
    </lineage>
</organism>
<proteinExistence type="predicted"/>
<accession>A0A1I0EZ76</accession>
<sequence>MITLHKNIFIIRPIILGLMALGFSYAASAVIATKQTEQKEIQGYPPYMQSVGAELLTEVKDSDT</sequence>
<name>A0A1I0EZ76_9GAMM</name>
<keyword evidence="2" id="KW-1185">Reference proteome</keyword>
<dbReference type="RefSeq" id="WP_143047659.1">
    <property type="nucleotide sequence ID" value="NZ_FOHV01000033.1"/>
</dbReference>
<gene>
    <name evidence="1" type="ORF">SAMN02583745_02583</name>
</gene>
<feature type="non-terminal residue" evidence="1">
    <location>
        <position position="64"/>
    </location>
</feature>
<dbReference type="AlphaFoldDB" id="A0A1I0EZ76"/>
<reference evidence="2" key="1">
    <citation type="submission" date="2016-10" db="EMBL/GenBank/DDBJ databases">
        <authorList>
            <person name="Varghese N."/>
            <person name="Submissions S."/>
        </authorList>
    </citation>
    <scope>NUCLEOTIDE SEQUENCE [LARGE SCALE GENOMIC DNA]</scope>
    <source>
        <strain evidence="2">DSM 18579</strain>
    </source>
</reference>
<dbReference type="EMBL" id="FOHV01000033">
    <property type="protein sequence ID" value="SET50997.1"/>
    <property type="molecule type" value="Genomic_DNA"/>
</dbReference>
<evidence type="ECO:0000313" key="1">
    <source>
        <dbReference type="EMBL" id="SET50997.1"/>
    </source>
</evidence>